<evidence type="ECO:0000256" key="2">
    <source>
        <dbReference type="RuleBase" id="RU003707"/>
    </source>
</evidence>
<evidence type="ECO:0000256" key="1">
    <source>
        <dbReference type="ARBA" id="ARBA00005254"/>
    </source>
</evidence>
<protein>
    <recommendedName>
        <fullName evidence="5">ClpP/crotonase</fullName>
    </recommendedName>
</protein>
<dbReference type="InterPro" id="IPR018376">
    <property type="entry name" value="Enoyl-CoA_hyd/isom_CS"/>
</dbReference>
<dbReference type="Gene3D" id="3.90.226.10">
    <property type="entry name" value="2-enoyl-CoA Hydratase, Chain A, domain 1"/>
    <property type="match status" value="1"/>
</dbReference>
<dbReference type="PROSITE" id="PS00166">
    <property type="entry name" value="ENOYL_COA_HYDRATASE"/>
    <property type="match status" value="1"/>
</dbReference>
<dbReference type="CDD" id="cd06558">
    <property type="entry name" value="crotonase-like"/>
    <property type="match status" value="1"/>
</dbReference>
<organism evidence="3 4">
    <name type="scientific">Somion occarium</name>
    <dbReference type="NCBI Taxonomy" id="3059160"/>
    <lineage>
        <taxon>Eukaryota</taxon>
        <taxon>Fungi</taxon>
        <taxon>Dikarya</taxon>
        <taxon>Basidiomycota</taxon>
        <taxon>Agaricomycotina</taxon>
        <taxon>Agaricomycetes</taxon>
        <taxon>Polyporales</taxon>
        <taxon>Cerrenaceae</taxon>
        <taxon>Somion</taxon>
    </lineage>
</organism>
<comment type="similarity">
    <text evidence="1 2">Belongs to the enoyl-CoA hydratase/isomerase family.</text>
</comment>
<dbReference type="PANTHER" id="PTHR11941">
    <property type="entry name" value="ENOYL-COA HYDRATASE-RELATED"/>
    <property type="match status" value="1"/>
</dbReference>
<dbReference type="SUPFAM" id="SSF52096">
    <property type="entry name" value="ClpP/crotonase"/>
    <property type="match status" value="1"/>
</dbReference>
<dbReference type="EMBL" id="OZ037952">
    <property type="protein sequence ID" value="CAL1716792.1"/>
    <property type="molecule type" value="Genomic_DNA"/>
</dbReference>
<evidence type="ECO:0000313" key="4">
    <source>
        <dbReference type="Proteomes" id="UP001497453"/>
    </source>
</evidence>
<evidence type="ECO:0008006" key="5">
    <source>
        <dbReference type="Google" id="ProtNLM"/>
    </source>
</evidence>
<name>A0ABP1E9V2_9APHY</name>
<dbReference type="InterPro" id="IPR001753">
    <property type="entry name" value="Enoyl-CoA_hydra/iso"/>
</dbReference>
<evidence type="ECO:0000313" key="3">
    <source>
        <dbReference type="EMBL" id="CAL1716792.1"/>
    </source>
</evidence>
<reference evidence="4" key="1">
    <citation type="submission" date="2024-04" db="EMBL/GenBank/DDBJ databases">
        <authorList>
            <person name="Shaw F."/>
            <person name="Minotto A."/>
        </authorList>
    </citation>
    <scope>NUCLEOTIDE SEQUENCE [LARGE SCALE GENOMIC DNA]</scope>
</reference>
<dbReference type="Pfam" id="PF00378">
    <property type="entry name" value="ECH_1"/>
    <property type="match status" value="1"/>
</dbReference>
<proteinExistence type="inferred from homology"/>
<keyword evidence="4" id="KW-1185">Reference proteome</keyword>
<dbReference type="InterPro" id="IPR029045">
    <property type="entry name" value="ClpP/crotonase-like_dom_sf"/>
</dbReference>
<gene>
    <name evidence="3" type="ORF">GFSPODELE1_LOCUS10914</name>
</gene>
<dbReference type="PANTHER" id="PTHR11941:SF75">
    <property type="entry name" value="ENOYL-COA HYDRATASE_ISOMERASE FAMILY PROTEIN"/>
    <property type="match status" value="1"/>
</dbReference>
<sequence length="296" mass="32302">MSYPLRFPTEKPLVTLTHPTASIWIIELHNGPDSRLSTALINDGLQPALDAVERDWRNGWRAARAAKNKTGGKGALIIVGNRGQDKFFSNGLDFDSLSKDPHYSLNFFPHVYNPLMRRLITFPIPTIAAINGHCFAGAMMLSLCCDYRVITDGGKRNVWMCMNEIHLGAGFPQSFTSLIRAKIPDARTHRKVILEGHRFSPSEALEAGLVDHTVNGDTEAVIAKAQQVADTVSSLCIPGSWGISKVRVTIACGAVDKLADPSLAQRELYRDVIEASTKDTVIANVPADDAVAKAKL</sequence>
<accession>A0ABP1E9V2</accession>
<dbReference type="Proteomes" id="UP001497453">
    <property type="component" value="Chromosome 9"/>
</dbReference>